<name>A0AAE0ZH84_9GAST</name>
<accession>A0AAE0ZH84</accession>
<evidence type="ECO:0000313" key="2">
    <source>
        <dbReference type="Proteomes" id="UP001283361"/>
    </source>
</evidence>
<comment type="caution">
    <text evidence="1">The sequence shown here is derived from an EMBL/GenBank/DDBJ whole genome shotgun (WGS) entry which is preliminary data.</text>
</comment>
<protein>
    <submittedName>
        <fullName evidence="1">Uncharacterized protein</fullName>
    </submittedName>
</protein>
<dbReference type="AlphaFoldDB" id="A0AAE0ZH84"/>
<proteinExistence type="predicted"/>
<dbReference type="Proteomes" id="UP001283361">
    <property type="component" value="Unassembled WGS sequence"/>
</dbReference>
<sequence>IGVTQDGPKANRRHIPIGPSTLVSAHRDVFKHSLLSQGENNIDDVIIWPLQQQRWPPQSLRVRSTFSVSDSQKPRITDMKLLLGGLVVLSDRNYLYVKLNKWQGPHICNQALDPYTKRYKYQVNKLKTHEVSPKSWAD</sequence>
<dbReference type="EMBL" id="JAWDGP010003929">
    <property type="protein sequence ID" value="KAK3769418.1"/>
    <property type="molecule type" value="Genomic_DNA"/>
</dbReference>
<organism evidence="1 2">
    <name type="scientific">Elysia crispata</name>
    <name type="common">lettuce slug</name>
    <dbReference type="NCBI Taxonomy" id="231223"/>
    <lineage>
        <taxon>Eukaryota</taxon>
        <taxon>Metazoa</taxon>
        <taxon>Spiralia</taxon>
        <taxon>Lophotrochozoa</taxon>
        <taxon>Mollusca</taxon>
        <taxon>Gastropoda</taxon>
        <taxon>Heterobranchia</taxon>
        <taxon>Euthyneura</taxon>
        <taxon>Panpulmonata</taxon>
        <taxon>Sacoglossa</taxon>
        <taxon>Placobranchoidea</taxon>
        <taxon>Plakobranchidae</taxon>
        <taxon>Elysia</taxon>
    </lineage>
</organism>
<evidence type="ECO:0000313" key="1">
    <source>
        <dbReference type="EMBL" id="KAK3769418.1"/>
    </source>
</evidence>
<gene>
    <name evidence="1" type="ORF">RRG08_067133</name>
</gene>
<keyword evidence="2" id="KW-1185">Reference proteome</keyword>
<feature type="non-terminal residue" evidence="1">
    <location>
        <position position="1"/>
    </location>
</feature>
<reference evidence="1" key="1">
    <citation type="journal article" date="2023" name="G3 (Bethesda)">
        <title>A reference genome for the long-term kleptoplast-retaining sea slug Elysia crispata morphotype clarki.</title>
        <authorList>
            <person name="Eastman K.E."/>
            <person name="Pendleton A.L."/>
            <person name="Shaikh M.A."/>
            <person name="Suttiyut T."/>
            <person name="Ogas R."/>
            <person name="Tomko P."/>
            <person name="Gavelis G."/>
            <person name="Widhalm J.R."/>
            <person name="Wisecaver J.H."/>
        </authorList>
    </citation>
    <scope>NUCLEOTIDE SEQUENCE</scope>
    <source>
        <strain evidence="1">ECLA1</strain>
    </source>
</reference>